<dbReference type="AlphaFoldDB" id="A0ABD2N3D8"/>
<feature type="region of interest" description="Disordered" evidence="1">
    <location>
        <begin position="72"/>
        <end position="95"/>
    </location>
</feature>
<accession>A0ABD2N3D8</accession>
<dbReference type="Proteomes" id="UP001516400">
    <property type="component" value="Unassembled WGS sequence"/>
</dbReference>
<sequence>MDDFKHTFKDRYYKRNVNNTNYSNICNMGAYKTCHRDSSRFDSKFSRRHERDNFHISQSTLCVPHHHRSPSKSTICVPHHRNSSKSMLRTSHQDKDRHVIDKDISTLPYYIVPVLYVPHKPLYEAKQIIEPQIYKAYHCRSKRQLVKGSEGCQSYPPKLANSKSLLNLYSKKTHKDYDDILDMCKDKKSDNYSFEYYDEYFKKYIEEKRSSSEISFCTEKSFLHIPASPKRSSKFLDETFDLGSEKRKSISKDFPELFGLYTTSKNIPQSMSPRTGEEIPTWDSPRTVNALIETELAANSCISAQTSFDTLKKNTGEDKVKETQGTQTFIKDIKKNVLVVPNDKFRRSLRKEPITEEVPRNMNSMYDTKDLRDKLSDGQLDRMRKKSFSSNRSTPRFSISRLTKSAVPHAFGTNKRVQ</sequence>
<dbReference type="EMBL" id="JABFTP020000062">
    <property type="protein sequence ID" value="KAL3273077.1"/>
    <property type="molecule type" value="Genomic_DNA"/>
</dbReference>
<evidence type="ECO:0000313" key="3">
    <source>
        <dbReference type="Proteomes" id="UP001516400"/>
    </source>
</evidence>
<comment type="caution">
    <text evidence="2">The sequence shown here is derived from an EMBL/GenBank/DDBJ whole genome shotgun (WGS) entry which is preliminary data.</text>
</comment>
<reference evidence="2 3" key="1">
    <citation type="journal article" date="2021" name="BMC Biol.">
        <title>Horizontally acquired antibacterial genes associated with adaptive radiation of ladybird beetles.</title>
        <authorList>
            <person name="Li H.S."/>
            <person name="Tang X.F."/>
            <person name="Huang Y.H."/>
            <person name="Xu Z.Y."/>
            <person name="Chen M.L."/>
            <person name="Du X.Y."/>
            <person name="Qiu B.Y."/>
            <person name="Chen P.T."/>
            <person name="Zhang W."/>
            <person name="Slipinski A."/>
            <person name="Escalona H.E."/>
            <person name="Waterhouse R.M."/>
            <person name="Zwick A."/>
            <person name="Pang H."/>
        </authorList>
    </citation>
    <scope>NUCLEOTIDE SEQUENCE [LARGE SCALE GENOMIC DNA]</scope>
    <source>
        <strain evidence="2">SYSU2018</strain>
    </source>
</reference>
<organism evidence="2 3">
    <name type="scientific">Cryptolaemus montrouzieri</name>
    <dbReference type="NCBI Taxonomy" id="559131"/>
    <lineage>
        <taxon>Eukaryota</taxon>
        <taxon>Metazoa</taxon>
        <taxon>Ecdysozoa</taxon>
        <taxon>Arthropoda</taxon>
        <taxon>Hexapoda</taxon>
        <taxon>Insecta</taxon>
        <taxon>Pterygota</taxon>
        <taxon>Neoptera</taxon>
        <taxon>Endopterygota</taxon>
        <taxon>Coleoptera</taxon>
        <taxon>Polyphaga</taxon>
        <taxon>Cucujiformia</taxon>
        <taxon>Coccinelloidea</taxon>
        <taxon>Coccinellidae</taxon>
        <taxon>Scymninae</taxon>
        <taxon>Scymnini</taxon>
        <taxon>Cryptolaemus</taxon>
    </lineage>
</organism>
<gene>
    <name evidence="2" type="ORF">HHI36_014532</name>
</gene>
<evidence type="ECO:0000256" key="1">
    <source>
        <dbReference type="SAM" id="MobiDB-lite"/>
    </source>
</evidence>
<protein>
    <submittedName>
        <fullName evidence="2">Uncharacterized protein</fullName>
    </submittedName>
</protein>
<name>A0ABD2N3D8_9CUCU</name>
<proteinExistence type="predicted"/>
<keyword evidence="3" id="KW-1185">Reference proteome</keyword>
<evidence type="ECO:0000313" key="2">
    <source>
        <dbReference type="EMBL" id="KAL3273077.1"/>
    </source>
</evidence>